<dbReference type="AlphaFoldDB" id="A0A5N6JJZ7"/>
<protein>
    <recommendedName>
        <fullName evidence="3">Transcription factor domain-containing protein</fullName>
    </recommendedName>
</protein>
<gene>
    <name evidence="1" type="ORF">BDV30DRAFT_73059</name>
</gene>
<dbReference type="Proteomes" id="UP000326289">
    <property type="component" value="Unassembled WGS sequence"/>
</dbReference>
<evidence type="ECO:0000313" key="1">
    <source>
        <dbReference type="EMBL" id="KAB8279242.1"/>
    </source>
</evidence>
<proteinExistence type="predicted"/>
<evidence type="ECO:0000313" key="2">
    <source>
        <dbReference type="Proteomes" id="UP000326289"/>
    </source>
</evidence>
<dbReference type="EMBL" id="ML732765">
    <property type="protein sequence ID" value="KAB8279242.1"/>
    <property type="molecule type" value="Genomic_DNA"/>
</dbReference>
<keyword evidence="2" id="KW-1185">Reference proteome</keyword>
<accession>A0A5N6JJZ7</accession>
<reference evidence="1 2" key="1">
    <citation type="submission" date="2019-04" db="EMBL/GenBank/DDBJ databases">
        <title>Fungal friends and foes A comparative genomics study of 23 Aspergillus species from section Flavi.</title>
        <authorList>
            <consortium name="DOE Joint Genome Institute"/>
            <person name="Kjaerbolling I."/>
            <person name="Vesth T.C."/>
            <person name="Frisvad J.C."/>
            <person name="Nybo J.L."/>
            <person name="Theobald S."/>
            <person name="Kildgaard S."/>
            <person name="Petersen T.I."/>
            <person name="Kuo A."/>
            <person name="Sato A."/>
            <person name="Lyhne E.K."/>
            <person name="Kogle M.E."/>
            <person name="Wiebenga A."/>
            <person name="Kun R.S."/>
            <person name="Lubbers R.J."/>
            <person name="Makela M.R."/>
            <person name="Barry K."/>
            <person name="Chovatia M."/>
            <person name="Clum A."/>
            <person name="Daum C."/>
            <person name="Haridas S."/>
            <person name="He G."/>
            <person name="LaButti K."/>
            <person name="Lipzen A."/>
            <person name="Mondo S."/>
            <person name="Pangilinan J."/>
            <person name="Riley R."/>
            <person name="Salamov A."/>
            <person name="Simmons B.A."/>
            <person name="Magnuson J.K."/>
            <person name="Henrissat B."/>
            <person name="Mortensen U.H."/>
            <person name="Larsen T.O."/>
            <person name="De vries R.P."/>
            <person name="Grigoriev I.V."/>
            <person name="Machida M."/>
            <person name="Baker S.E."/>
            <person name="Andersen M.R."/>
        </authorList>
    </citation>
    <scope>NUCLEOTIDE SEQUENCE [LARGE SCALE GENOMIC DNA]</scope>
    <source>
        <strain evidence="1 2">CBS 117635</strain>
    </source>
</reference>
<sequence length="184" mass="21314">MFHSCPKNRLLDNNTVPLRKNAELKYIDPTIRSMDTVSNDTPFDVISPGPLMNPTAIDTTLYLQTRRIIQMTNQFVDDISAHYSRGIHRYLPIICRKRFHDYLIHVGASPPASFSVLLLSICLVTYHPEILPQKEQRISRESLYITVKLLFTQRYMSMHTGSQMMHSYLSVAVRGWEEDETINI</sequence>
<evidence type="ECO:0008006" key="3">
    <source>
        <dbReference type="Google" id="ProtNLM"/>
    </source>
</evidence>
<organism evidence="1 2">
    <name type="scientific">Aspergillus minisclerotigenes</name>
    <dbReference type="NCBI Taxonomy" id="656917"/>
    <lineage>
        <taxon>Eukaryota</taxon>
        <taxon>Fungi</taxon>
        <taxon>Dikarya</taxon>
        <taxon>Ascomycota</taxon>
        <taxon>Pezizomycotina</taxon>
        <taxon>Eurotiomycetes</taxon>
        <taxon>Eurotiomycetidae</taxon>
        <taxon>Eurotiales</taxon>
        <taxon>Aspergillaceae</taxon>
        <taxon>Aspergillus</taxon>
        <taxon>Aspergillus subgen. Circumdati</taxon>
    </lineage>
</organism>
<name>A0A5N6JJZ7_9EURO</name>